<accession>A0A369K1Z8</accession>
<keyword evidence="2" id="KW-1185">Reference proteome</keyword>
<dbReference type="InParanoid" id="A0A369K1Z8"/>
<sequence length="173" mass="19770">MNGYERLVERSTSFLIASRLIFTGPSVLIPPLSTTHASMHYLSRIHLPFLSYQFNQINRESHMPIHTLPSRRRSVNLKSICRSSHYGLRSSFHSMTAAYIPSQETNAKGPYLPFVSLLVKILDPTLTPRAVLLPHRGYMYHHRVLRLQNLISAIRCSSSRSLSGLTGRWLRTL</sequence>
<dbReference type="AlphaFoldDB" id="A0A369K1Z8"/>
<dbReference type="Proteomes" id="UP000076154">
    <property type="component" value="Unassembled WGS sequence"/>
</dbReference>
<dbReference type="EMBL" id="LUEZ02000015">
    <property type="protein sequence ID" value="RDB27530.1"/>
    <property type="molecule type" value="Genomic_DNA"/>
</dbReference>
<evidence type="ECO:0000313" key="2">
    <source>
        <dbReference type="Proteomes" id="UP000076154"/>
    </source>
</evidence>
<reference evidence="1" key="1">
    <citation type="submission" date="2018-04" db="EMBL/GenBank/DDBJ databases">
        <title>Whole genome sequencing of Hypsizygus marmoreus.</title>
        <authorList>
            <person name="Choi I.-G."/>
            <person name="Min B."/>
            <person name="Kim J.-G."/>
            <person name="Kim S."/>
            <person name="Oh Y.-L."/>
            <person name="Kong W.-S."/>
            <person name="Park H."/>
            <person name="Jeong J."/>
            <person name="Song E.-S."/>
        </authorList>
    </citation>
    <scope>NUCLEOTIDE SEQUENCE [LARGE SCALE GENOMIC DNA]</scope>
    <source>
        <strain evidence="1">51987-8</strain>
    </source>
</reference>
<evidence type="ECO:0000313" key="1">
    <source>
        <dbReference type="EMBL" id="RDB27530.1"/>
    </source>
</evidence>
<proteinExistence type="predicted"/>
<organism evidence="1 2">
    <name type="scientific">Hypsizygus marmoreus</name>
    <name type="common">White beech mushroom</name>
    <name type="synonym">Agaricus marmoreus</name>
    <dbReference type="NCBI Taxonomy" id="39966"/>
    <lineage>
        <taxon>Eukaryota</taxon>
        <taxon>Fungi</taxon>
        <taxon>Dikarya</taxon>
        <taxon>Basidiomycota</taxon>
        <taxon>Agaricomycotina</taxon>
        <taxon>Agaricomycetes</taxon>
        <taxon>Agaricomycetidae</taxon>
        <taxon>Agaricales</taxon>
        <taxon>Tricholomatineae</taxon>
        <taxon>Lyophyllaceae</taxon>
        <taxon>Hypsizygus</taxon>
    </lineage>
</organism>
<gene>
    <name evidence="1" type="ORF">Hypma_003784</name>
</gene>
<name>A0A369K1Z8_HYPMA</name>
<protein>
    <submittedName>
        <fullName evidence="1">Uncharacterized protein</fullName>
    </submittedName>
</protein>
<comment type="caution">
    <text evidence="1">The sequence shown here is derived from an EMBL/GenBank/DDBJ whole genome shotgun (WGS) entry which is preliminary data.</text>
</comment>